<organism evidence="1 2">
    <name type="scientific">Crassostrea virginica</name>
    <name type="common">Eastern oyster</name>
    <dbReference type="NCBI Taxonomy" id="6565"/>
    <lineage>
        <taxon>Eukaryota</taxon>
        <taxon>Metazoa</taxon>
        <taxon>Spiralia</taxon>
        <taxon>Lophotrochozoa</taxon>
        <taxon>Mollusca</taxon>
        <taxon>Bivalvia</taxon>
        <taxon>Autobranchia</taxon>
        <taxon>Pteriomorphia</taxon>
        <taxon>Ostreida</taxon>
        <taxon>Ostreoidea</taxon>
        <taxon>Ostreidae</taxon>
        <taxon>Crassostrea</taxon>
    </lineage>
</organism>
<reference evidence="2" key="1">
    <citation type="submission" date="2025-08" db="UniProtKB">
        <authorList>
            <consortium name="RefSeq"/>
        </authorList>
    </citation>
    <scope>IDENTIFICATION</scope>
    <source>
        <tissue evidence="2">Whole sample</tissue>
    </source>
</reference>
<protein>
    <submittedName>
        <fullName evidence="2">Uncharacterized protein LOC111101240</fullName>
    </submittedName>
</protein>
<dbReference type="Proteomes" id="UP000694844">
    <property type="component" value="Chromosome 6"/>
</dbReference>
<dbReference type="OrthoDB" id="6176482at2759"/>
<evidence type="ECO:0000313" key="1">
    <source>
        <dbReference type="Proteomes" id="UP000694844"/>
    </source>
</evidence>
<gene>
    <name evidence="2" type="primary">LOC111101240</name>
</gene>
<accession>A0A8B8ADY3</accession>
<dbReference type="KEGG" id="cvn:111101240"/>
<evidence type="ECO:0000313" key="2">
    <source>
        <dbReference type="RefSeq" id="XP_022289375.1"/>
    </source>
</evidence>
<sequence length="217" mass="25492">MKVLYLSRYKPFNKSCLLRSAPQNCCRGKSENYVQNPAFYTPNRWINSRFQRKVRTLICPPNAEVDFSRAPLIGRFRAFVFYLRNPNFKLWEHINGCKQVTPFVSDLVSCGNYNKLQNMVDNELLESLKLGIEQNPWVKTIELGEPHTRLCFWHSFWETNNEETGSKRIAVETALYTNWVEPSVIAVAQHFVFQRYLSGGDNQDWVVTDLHMMRMDK</sequence>
<dbReference type="RefSeq" id="XP_022289375.1">
    <property type="nucleotide sequence ID" value="XM_022433667.1"/>
</dbReference>
<dbReference type="AlphaFoldDB" id="A0A8B8ADY3"/>
<dbReference type="GeneID" id="111101240"/>
<keyword evidence="1" id="KW-1185">Reference proteome</keyword>
<proteinExistence type="predicted"/>
<name>A0A8B8ADY3_CRAVI</name>